<dbReference type="RefSeq" id="WP_064007081.1">
    <property type="nucleotide sequence ID" value="NZ_LUUG01000045.1"/>
</dbReference>
<gene>
    <name evidence="3" type="ORF">A1332_07375</name>
    <name evidence="2" type="ORF">A1353_07575</name>
</gene>
<feature type="chain" id="PRO_5013479485" evidence="1">
    <location>
        <begin position="27"/>
        <end position="407"/>
    </location>
</feature>
<keyword evidence="3" id="KW-0503">Monooxygenase</keyword>
<evidence type="ECO:0000313" key="2">
    <source>
        <dbReference type="EMBL" id="OAI07207.1"/>
    </source>
</evidence>
<dbReference type="Gene3D" id="2.60.40.1580">
    <property type="entry name" value="Particulate methane monooxygenase, b subunit. Chain: A, domain 3"/>
    <property type="match status" value="1"/>
</dbReference>
<evidence type="ECO:0000313" key="4">
    <source>
        <dbReference type="Proteomes" id="UP000077763"/>
    </source>
</evidence>
<evidence type="ECO:0000313" key="3">
    <source>
        <dbReference type="EMBL" id="OAI08302.1"/>
    </source>
</evidence>
<dbReference type="OrthoDB" id="178549at2"/>
<reference evidence="4 5" key="1">
    <citation type="submission" date="2016-03" db="EMBL/GenBank/DDBJ databases">
        <authorList>
            <person name="Ploux O."/>
        </authorList>
    </citation>
    <scope>NUCLEOTIDE SEQUENCE [LARGE SCALE GENOMIC DNA]</scope>
    <source>
        <strain evidence="3 5">R-45363</strain>
        <strain evidence="2 4">R-45371</strain>
    </source>
</reference>
<feature type="signal peptide" evidence="1">
    <location>
        <begin position="1"/>
        <end position="26"/>
    </location>
</feature>
<evidence type="ECO:0000256" key="1">
    <source>
        <dbReference type="SAM" id="SignalP"/>
    </source>
</evidence>
<proteinExistence type="predicted"/>
<comment type="caution">
    <text evidence="3">The sequence shown here is derived from an EMBL/GenBank/DDBJ whole genome shotgun (WGS) entry which is preliminary data.</text>
</comment>
<dbReference type="GO" id="GO:0004497">
    <property type="term" value="F:monooxygenase activity"/>
    <property type="evidence" value="ECO:0007669"/>
    <property type="project" value="UniProtKB-KW"/>
</dbReference>
<dbReference type="NCBIfam" id="TIGR03079">
    <property type="entry name" value="CH4_NH3mon_ox_B"/>
    <property type="match status" value="1"/>
</dbReference>
<dbReference type="Gene3D" id="1.10.287.710">
    <property type="entry name" value="Helix hairpin bin"/>
    <property type="match status" value="1"/>
</dbReference>
<dbReference type="InterPro" id="IPR006833">
    <property type="entry name" value="NH3_CH4_mOase_B"/>
</dbReference>
<accession>A0A177MRS9</accession>
<dbReference type="InterPro" id="IPR023301">
    <property type="entry name" value="NH3_CH4_mOase_suB_N"/>
</dbReference>
<dbReference type="InterPro" id="IPR023303">
    <property type="entry name" value="NH3_CH4_mOase_suB_C"/>
</dbReference>
<dbReference type="EMBL" id="LUUH01000029">
    <property type="protein sequence ID" value="OAI07207.1"/>
    <property type="molecule type" value="Genomic_DNA"/>
</dbReference>
<dbReference type="Proteomes" id="UP000078090">
    <property type="component" value="Unassembled WGS sequence"/>
</dbReference>
<dbReference type="Pfam" id="PF04744">
    <property type="entry name" value="Monooxygenase_B"/>
    <property type="match status" value="1"/>
</dbReference>
<dbReference type="AlphaFoldDB" id="A0A177MRS9"/>
<keyword evidence="3" id="KW-0560">Oxidoreductase</keyword>
<organism evidence="3 5">
    <name type="scientific">Methylomonas methanica</name>
    <dbReference type="NCBI Taxonomy" id="421"/>
    <lineage>
        <taxon>Bacteria</taxon>
        <taxon>Pseudomonadati</taxon>
        <taxon>Pseudomonadota</taxon>
        <taxon>Gammaproteobacteria</taxon>
        <taxon>Methylococcales</taxon>
        <taxon>Methylococcaceae</taxon>
        <taxon>Methylomonas</taxon>
    </lineage>
</organism>
<sequence>MKLLKLFVFSSICLSGLFLSTSTAWAHGERSLEPFVRMRTVQWYDVNWSASTVAVNDELTITGKVHVAEDWPNSLPKPEAAYLGVIAPGPVFLRKERWINGEAHLNSLPLKVGRDYEFKMKLKARIPGRYHIHPSFNIIDTGNVAGPGQWVEITGNANAFTNNVETVKGEMINLETYGTANGVRWHMLWMILGIAWLVWWVRRPLFIPRYAMVNKGEEDKLVTPKDKNLAKAILVAVPVIVLSGYFVTNSQYPETIPLQASLDLIPPLPEQADLVNAKIKRATYNIPQRSMMMMVEIKNDSQKTLQIGEFTTGSVRFINSNMNIDASHTPPEYLATNGMQIEPNDLIHPGEAKVVKIMASDAVWEIEHLSSVIGDADSRFGGLLFLFDDQGNRYLSSISASLIPEYK</sequence>
<name>A0A177MRS9_METMH</name>
<protein>
    <submittedName>
        <fullName evidence="3">Methane monooxygenase/ammonia monooxygenase subunit B</fullName>
    </submittedName>
</protein>
<dbReference type="Proteomes" id="UP000077763">
    <property type="component" value="Unassembled WGS sequence"/>
</dbReference>
<dbReference type="EMBL" id="LUUG01000045">
    <property type="protein sequence ID" value="OAI08302.1"/>
    <property type="molecule type" value="Genomic_DNA"/>
</dbReference>
<dbReference type="Gene3D" id="2.60.120.570">
    <property type="entry name" value="Particulate methane monooxygenase, b subunit. Chain: A, domain 1"/>
    <property type="match status" value="1"/>
</dbReference>
<dbReference type="InterPro" id="IPR023141">
    <property type="entry name" value="NH3_CH4_mOase_suB_hlx_hairpin"/>
</dbReference>
<evidence type="ECO:0000313" key="5">
    <source>
        <dbReference type="Proteomes" id="UP000078090"/>
    </source>
</evidence>
<dbReference type="NCBIfam" id="NF041640">
    <property type="entry name" value="AmoB_BACT"/>
    <property type="match status" value="1"/>
</dbReference>
<keyword evidence="1" id="KW-0732">Signal</keyword>